<keyword evidence="1" id="KW-0472">Membrane</keyword>
<dbReference type="RefSeq" id="WP_066622107.1">
    <property type="nucleotide sequence ID" value="NZ_JBHSYQ010000016.1"/>
</dbReference>
<accession>A0ABW2DTS0</accession>
<keyword evidence="1" id="KW-1133">Transmembrane helix</keyword>
<feature type="transmembrane region" description="Helical" evidence="1">
    <location>
        <begin position="21"/>
        <end position="40"/>
    </location>
</feature>
<gene>
    <name evidence="2" type="ORF">ACFQHR_19935</name>
</gene>
<comment type="caution">
    <text evidence="2">The sequence shown here is derived from an EMBL/GenBank/DDBJ whole genome shotgun (WGS) entry which is preliminary data.</text>
</comment>
<reference evidence="3" key="1">
    <citation type="journal article" date="2019" name="Int. J. Syst. Evol. Microbiol.">
        <title>The Global Catalogue of Microorganisms (GCM) 10K type strain sequencing project: providing services to taxonomists for standard genome sequencing and annotation.</title>
        <authorList>
            <consortium name="The Broad Institute Genomics Platform"/>
            <consortium name="The Broad Institute Genome Sequencing Center for Infectious Disease"/>
            <person name="Wu L."/>
            <person name="Ma J."/>
        </authorList>
    </citation>
    <scope>NUCLEOTIDE SEQUENCE [LARGE SCALE GENOMIC DNA]</scope>
    <source>
        <strain evidence="3">CGMCC 4.7393</strain>
    </source>
</reference>
<evidence type="ECO:0000313" key="2">
    <source>
        <dbReference type="EMBL" id="MFC6999916.1"/>
    </source>
</evidence>
<feature type="transmembrane region" description="Helical" evidence="1">
    <location>
        <begin position="55"/>
        <end position="76"/>
    </location>
</feature>
<evidence type="ECO:0000256" key="1">
    <source>
        <dbReference type="SAM" id="Phobius"/>
    </source>
</evidence>
<proteinExistence type="predicted"/>
<dbReference type="Proteomes" id="UP001596405">
    <property type="component" value="Unassembled WGS sequence"/>
</dbReference>
<evidence type="ECO:0000313" key="3">
    <source>
        <dbReference type="Proteomes" id="UP001596405"/>
    </source>
</evidence>
<protein>
    <submittedName>
        <fullName evidence="2">Uncharacterized protein</fullName>
    </submittedName>
</protein>
<keyword evidence="1" id="KW-0812">Transmembrane</keyword>
<keyword evidence="3" id="KW-1185">Reference proteome</keyword>
<name>A0ABW2DTS0_9BACT</name>
<sequence>MQKPDEYLKESLEDAKFTLKLASCLLLIALLCLSRFIHFWVSDRTPEDYDLNEPWWGYALSMIGLLLLILAFKAFSSGWKDYRRYRKYYKAADAAQEVETEITDKFYFIKLLPGEDGPLEYRYFACDRQGLWRLSARASEYFAQLQPGCKVKAVMLQAGSLKEIADLEILHKTAAPEKLTPQQVQDKIASEVKVTEYAEDGVLVNKFHLAKKVRYYLIINKEVVEVNRATFLATPLYSVYSA</sequence>
<dbReference type="EMBL" id="JBHSYQ010000016">
    <property type="protein sequence ID" value="MFC6999916.1"/>
    <property type="molecule type" value="Genomic_DNA"/>
</dbReference>
<organism evidence="2 3">
    <name type="scientific">Rufibacter roseus</name>
    <dbReference type="NCBI Taxonomy" id="1567108"/>
    <lineage>
        <taxon>Bacteria</taxon>
        <taxon>Pseudomonadati</taxon>
        <taxon>Bacteroidota</taxon>
        <taxon>Cytophagia</taxon>
        <taxon>Cytophagales</taxon>
        <taxon>Hymenobacteraceae</taxon>
        <taxon>Rufibacter</taxon>
    </lineage>
</organism>